<dbReference type="PANTHER" id="PTHR30061:SF50">
    <property type="entry name" value="MALTOSE_MALTODEXTRIN-BINDING PERIPLASMIC PROTEIN"/>
    <property type="match status" value="1"/>
</dbReference>
<dbReference type="GO" id="GO:0015768">
    <property type="term" value="P:maltose transport"/>
    <property type="evidence" value="ECO:0007669"/>
    <property type="project" value="TreeGrafter"/>
</dbReference>
<dbReference type="Proteomes" id="UP000593601">
    <property type="component" value="Chromosome"/>
</dbReference>
<accession>A0A7M2RH72</accession>
<organism evidence="5 6">
    <name type="scientific">Blautia liquoris</name>
    <dbReference type="NCBI Taxonomy" id="2779518"/>
    <lineage>
        <taxon>Bacteria</taxon>
        <taxon>Bacillati</taxon>
        <taxon>Bacillota</taxon>
        <taxon>Clostridia</taxon>
        <taxon>Lachnospirales</taxon>
        <taxon>Lachnospiraceae</taxon>
        <taxon>Blautia</taxon>
    </lineage>
</organism>
<proteinExistence type="inferred from homology"/>
<dbReference type="Pfam" id="PF01547">
    <property type="entry name" value="SBP_bac_1"/>
    <property type="match status" value="1"/>
</dbReference>
<dbReference type="Gene3D" id="3.40.190.10">
    <property type="entry name" value="Periplasmic binding protein-like II"/>
    <property type="match status" value="1"/>
</dbReference>
<evidence type="ECO:0000313" key="6">
    <source>
        <dbReference type="Proteomes" id="UP000593601"/>
    </source>
</evidence>
<dbReference type="RefSeq" id="WP_193735084.1">
    <property type="nucleotide sequence ID" value="NZ_CP063304.1"/>
</dbReference>
<keyword evidence="3 4" id="KW-0732">Signal</keyword>
<dbReference type="AlphaFoldDB" id="A0A7M2RH72"/>
<dbReference type="InterPro" id="IPR006059">
    <property type="entry name" value="SBP"/>
</dbReference>
<dbReference type="EMBL" id="CP063304">
    <property type="protein sequence ID" value="QOV18722.1"/>
    <property type="molecule type" value="Genomic_DNA"/>
</dbReference>
<evidence type="ECO:0000256" key="4">
    <source>
        <dbReference type="SAM" id="SignalP"/>
    </source>
</evidence>
<dbReference type="CDD" id="cd14748">
    <property type="entry name" value="PBP2_UgpB"/>
    <property type="match status" value="1"/>
</dbReference>
<dbReference type="PROSITE" id="PS51257">
    <property type="entry name" value="PROKAR_LIPOPROTEIN"/>
    <property type="match status" value="1"/>
</dbReference>
<dbReference type="SUPFAM" id="SSF53850">
    <property type="entry name" value="Periplasmic binding protein-like II"/>
    <property type="match status" value="1"/>
</dbReference>
<dbReference type="GO" id="GO:0055052">
    <property type="term" value="C:ATP-binding cassette (ABC) transporter complex, substrate-binding subunit-containing"/>
    <property type="evidence" value="ECO:0007669"/>
    <property type="project" value="TreeGrafter"/>
</dbReference>
<dbReference type="GO" id="GO:1901982">
    <property type="term" value="F:maltose binding"/>
    <property type="evidence" value="ECO:0007669"/>
    <property type="project" value="TreeGrafter"/>
</dbReference>
<dbReference type="KEGG" id="bliq:INP51_12005"/>
<evidence type="ECO:0000313" key="5">
    <source>
        <dbReference type="EMBL" id="QOV18722.1"/>
    </source>
</evidence>
<evidence type="ECO:0000256" key="3">
    <source>
        <dbReference type="ARBA" id="ARBA00022729"/>
    </source>
</evidence>
<comment type="similarity">
    <text evidence="1">Belongs to the bacterial solute-binding protein 1 family.</text>
</comment>
<evidence type="ECO:0000256" key="2">
    <source>
        <dbReference type="ARBA" id="ARBA00022448"/>
    </source>
</evidence>
<protein>
    <submittedName>
        <fullName evidence="5">Extracellular solute-binding protein</fullName>
    </submittedName>
</protein>
<feature type="chain" id="PRO_5038932234" evidence="4">
    <location>
        <begin position="21"/>
        <end position="442"/>
    </location>
</feature>
<feature type="signal peptide" evidence="4">
    <location>
        <begin position="1"/>
        <end position="20"/>
    </location>
</feature>
<sequence length="442" mass="49306">MKKKVIAGFLAVVLAMGTFAGCGGTDGKTNENSGKKAENSKDTSGKKEKVVFWYSHTSEEGKAFEEAIQAFNESQDKYEVEGLSAMDKQKIIVALSGSDAPDVVEVTNQDIISYAKSGLIESVSDLAKEDGYDANSIFAKQALESNTIDDTLYALPFAAQIIQMFYNKDILKEIGYSEPPKTMEELYEMAEKATQVDESGNITRLGYPLFPLASARQELVYSFGGKWWSDDGKTLTPDDPLILDSLNMNMKFREKYGIEKVQAFVASANTNRYTENDMFFAGKQLFRFDGPWLATMAADWGPDVNYDVALTPGTEENPDLQGTSRYETNSLAIPVVANNKEGAWEFAKFFTDSDSTKETLMAIGNLPTKLDLYDDKDMLAMQNYDVFIEALKKENGIQYPKIADLAKYTSLIDEYLDYVYNGIKTPEDAMKELTEQTKLLEE</sequence>
<name>A0A7M2RH72_9FIRM</name>
<dbReference type="PANTHER" id="PTHR30061">
    <property type="entry name" value="MALTOSE-BINDING PERIPLASMIC PROTEIN"/>
    <property type="match status" value="1"/>
</dbReference>
<reference evidence="5 6" key="1">
    <citation type="submission" date="2020-10" db="EMBL/GenBank/DDBJ databases">
        <title>Blautia liquoris sp.nov., isolated from the mud in a fermentation cellar used for the production of Chinese strong-flavoured liquor.</title>
        <authorList>
            <person name="Lu L."/>
        </authorList>
    </citation>
    <scope>NUCLEOTIDE SEQUENCE [LARGE SCALE GENOMIC DNA]</scope>
    <source>
        <strain evidence="5 6">LZLJ-3</strain>
    </source>
</reference>
<keyword evidence="6" id="KW-1185">Reference proteome</keyword>
<evidence type="ECO:0000256" key="1">
    <source>
        <dbReference type="ARBA" id="ARBA00008520"/>
    </source>
</evidence>
<dbReference type="GO" id="GO:0042956">
    <property type="term" value="P:maltodextrin transmembrane transport"/>
    <property type="evidence" value="ECO:0007669"/>
    <property type="project" value="TreeGrafter"/>
</dbReference>
<gene>
    <name evidence="5" type="ORF">INP51_12005</name>
</gene>
<keyword evidence="2" id="KW-0813">Transport</keyword>